<name>A0A426XKZ9_ENSVE</name>
<protein>
    <submittedName>
        <fullName evidence="2">Uncharacterized protein</fullName>
    </submittedName>
</protein>
<feature type="region of interest" description="Disordered" evidence="1">
    <location>
        <begin position="1"/>
        <end position="58"/>
    </location>
</feature>
<feature type="non-terminal residue" evidence="2">
    <location>
        <position position="1"/>
    </location>
</feature>
<organism evidence="2 3">
    <name type="scientific">Ensete ventricosum</name>
    <name type="common">Abyssinian banana</name>
    <name type="synonym">Musa ensete</name>
    <dbReference type="NCBI Taxonomy" id="4639"/>
    <lineage>
        <taxon>Eukaryota</taxon>
        <taxon>Viridiplantae</taxon>
        <taxon>Streptophyta</taxon>
        <taxon>Embryophyta</taxon>
        <taxon>Tracheophyta</taxon>
        <taxon>Spermatophyta</taxon>
        <taxon>Magnoliopsida</taxon>
        <taxon>Liliopsida</taxon>
        <taxon>Zingiberales</taxon>
        <taxon>Musaceae</taxon>
        <taxon>Ensete</taxon>
    </lineage>
</organism>
<evidence type="ECO:0000313" key="3">
    <source>
        <dbReference type="Proteomes" id="UP000287651"/>
    </source>
</evidence>
<accession>A0A426XKZ9</accession>
<gene>
    <name evidence="2" type="ORF">B296_00058704</name>
</gene>
<reference evidence="2 3" key="1">
    <citation type="journal article" date="2014" name="Agronomy (Basel)">
        <title>A Draft Genome Sequence for Ensete ventricosum, the Drought-Tolerant Tree Against Hunger.</title>
        <authorList>
            <person name="Harrison J."/>
            <person name="Moore K.A."/>
            <person name="Paszkiewicz K."/>
            <person name="Jones T."/>
            <person name="Grant M."/>
            <person name="Ambacheew D."/>
            <person name="Muzemil S."/>
            <person name="Studholme D.J."/>
        </authorList>
    </citation>
    <scope>NUCLEOTIDE SEQUENCE [LARGE SCALE GENOMIC DNA]</scope>
</reference>
<comment type="caution">
    <text evidence="2">The sequence shown here is derived from an EMBL/GenBank/DDBJ whole genome shotgun (WGS) entry which is preliminary data.</text>
</comment>
<evidence type="ECO:0000256" key="1">
    <source>
        <dbReference type="SAM" id="MobiDB-lite"/>
    </source>
</evidence>
<sequence length="58" mass="6251">TACMPARPPSLGEDGGDVQLSGGRWRSSSRSGSCKRSGQEEHGGQAEHRGDRLICRPW</sequence>
<feature type="compositionally biased region" description="Low complexity" evidence="1">
    <location>
        <begin position="21"/>
        <end position="36"/>
    </location>
</feature>
<feature type="compositionally biased region" description="Basic and acidic residues" evidence="1">
    <location>
        <begin position="37"/>
        <end position="58"/>
    </location>
</feature>
<dbReference type="EMBL" id="AMZH03019618">
    <property type="protein sequence ID" value="RRT40137.1"/>
    <property type="molecule type" value="Genomic_DNA"/>
</dbReference>
<dbReference type="Proteomes" id="UP000287651">
    <property type="component" value="Unassembled WGS sequence"/>
</dbReference>
<evidence type="ECO:0000313" key="2">
    <source>
        <dbReference type="EMBL" id="RRT40137.1"/>
    </source>
</evidence>
<dbReference type="AlphaFoldDB" id="A0A426XKZ9"/>
<proteinExistence type="predicted"/>